<dbReference type="PIRSF" id="PIRSF016262">
    <property type="entry name" value="LPLase"/>
    <property type="match status" value="1"/>
</dbReference>
<dbReference type="AlphaFoldDB" id="A0A0A6PG55"/>
<protein>
    <recommendedName>
        <fullName evidence="6 7">Octanoyltransferase</fullName>
        <ecNumber evidence="6 7">2.3.1.181</ecNumber>
    </recommendedName>
    <alternativeName>
        <fullName evidence="6">Lipoate-protein ligase B</fullName>
    </alternativeName>
    <alternativeName>
        <fullName evidence="6">Lipoyl/octanoyl transferase</fullName>
    </alternativeName>
    <alternativeName>
        <fullName evidence="6">Octanoyl-[acyl-carrier-protein]-protein N-octanoyltransferase</fullName>
    </alternativeName>
</protein>
<comment type="similarity">
    <text evidence="6 7">Belongs to the LipB family.</text>
</comment>
<dbReference type="Proteomes" id="UP000030428">
    <property type="component" value="Unassembled WGS sequence"/>
</dbReference>
<keyword evidence="4 6" id="KW-0012">Acyltransferase</keyword>
<feature type="binding site" evidence="6 9">
    <location>
        <begin position="141"/>
        <end position="143"/>
    </location>
    <ligand>
        <name>substrate</name>
    </ligand>
</feature>
<feature type="active site" description="Acyl-thioester intermediate" evidence="6 8">
    <location>
        <position position="172"/>
    </location>
</feature>
<evidence type="ECO:0000256" key="2">
    <source>
        <dbReference type="ARBA" id="ARBA00022490"/>
    </source>
</evidence>
<dbReference type="InterPro" id="IPR000544">
    <property type="entry name" value="Octanoyltransferase"/>
</dbReference>
<feature type="binding site" evidence="6 9">
    <location>
        <begin position="154"/>
        <end position="156"/>
    </location>
    <ligand>
        <name>substrate</name>
    </ligand>
</feature>
<feature type="binding site" evidence="6 9">
    <location>
        <begin position="74"/>
        <end position="81"/>
    </location>
    <ligand>
        <name>substrate</name>
    </ligand>
</feature>
<evidence type="ECO:0000256" key="4">
    <source>
        <dbReference type="ARBA" id="ARBA00023315"/>
    </source>
</evidence>
<dbReference type="InterPro" id="IPR045864">
    <property type="entry name" value="aa-tRNA-synth_II/BPL/LPL"/>
</dbReference>
<feature type="site" description="Lowers pKa of active site Cys" evidence="6 10">
    <location>
        <position position="138"/>
    </location>
</feature>
<accession>A0A0A6PG55</accession>
<sequence length="210" mass="23742">MKNISPFPFLIRHRGIVPYKPTYQAMQRFTDARGADTPDELWVLQHPPVYTLGQAAKPEHLLNTGNIPIYPIDRGGQVTYHGPGQLIVYILMDIKRRNWGVKKLVHALEQAVIDYLGSQDLSAMRREKAPGVYVDDRKIASLGLRIRRGCSYHGLSLNVDMDLTPFQGINPCGYAGLEVTQLRDLGMIEDFDQVSAQFLSYLLESLDLCR</sequence>
<dbReference type="PANTHER" id="PTHR10993:SF7">
    <property type="entry name" value="LIPOYLTRANSFERASE 2, MITOCHONDRIAL-RELATED"/>
    <property type="match status" value="1"/>
</dbReference>
<dbReference type="EC" id="2.3.1.181" evidence="6 7"/>
<dbReference type="Pfam" id="PF21948">
    <property type="entry name" value="LplA-B_cat"/>
    <property type="match status" value="1"/>
</dbReference>
<dbReference type="InterPro" id="IPR004143">
    <property type="entry name" value="BPL_LPL_catalytic"/>
</dbReference>
<evidence type="ECO:0000256" key="9">
    <source>
        <dbReference type="PIRSR" id="PIRSR016262-2"/>
    </source>
</evidence>
<dbReference type="HAMAP" id="MF_00013">
    <property type="entry name" value="LipB"/>
    <property type="match status" value="1"/>
</dbReference>
<keyword evidence="3 6" id="KW-0808">Transferase</keyword>
<dbReference type="GO" id="GO:0016874">
    <property type="term" value="F:ligase activity"/>
    <property type="evidence" value="ECO:0007669"/>
    <property type="project" value="UniProtKB-KW"/>
</dbReference>
<evidence type="ECO:0000259" key="11">
    <source>
        <dbReference type="PROSITE" id="PS51733"/>
    </source>
</evidence>
<dbReference type="EMBL" id="JSZA02000083">
    <property type="protein sequence ID" value="KHD09708.1"/>
    <property type="molecule type" value="Genomic_DNA"/>
</dbReference>
<dbReference type="CDD" id="cd16444">
    <property type="entry name" value="LipB"/>
    <property type="match status" value="1"/>
</dbReference>
<evidence type="ECO:0000256" key="7">
    <source>
        <dbReference type="PIRNR" id="PIRNR016262"/>
    </source>
</evidence>
<comment type="caution">
    <text evidence="12">The sequence shown here is derived from an EMBL/GenBank/DDBJ whole genome shotgun (WGS) entry which is preliminary data.</text>
</comment>
<evidence type="ECO:0000256" key="1">
    <source>
        <dbReference type="ARBA" id="ARBA00004821"/>
    </source>
</evidence>
<dbReference type="InterPro" id="IPR020605">
    <property type="entry name" value="Octanoyltransferase_CS"/>
</dbReference>
<feature type="domain" description="BPL/LPL catalytic" evidence="11">
    <location>
        <begin position="35"/>
        <end position="210"/>
    </location>
</feature>
<comment type="miscellaneous">
    <text evidence="6">In the reaction, the free carboxyl group of octanoic acid is attached via an amide linkage to the epsilon-amino group of a specific lysine residue of lipoyl domains of lipoate-dependent enzymes.</text>
</comment>
<name>A0A0A6PG55_9GAMM</name>
<comment type="function">
    <text evidence="5 6 7">Catalyzes the transfer of endogenously produced octanoic acid from octanoyl-acyl-carrier-protein onto the lipoyl domains of lipoate-dependent enzymes. Lipoyl-ACP can also act as a substrate although octanoyl-ACP is likely to be the physiological substrate.</text>
</comment>
<dbReference type="PROSITE" id="PS51733">
    <property type="entry name" value="BPL_LPL_CATALYTIC"/>
    <property type="match status" value="1"/>
</dbReference>
<dbReference type="NCBIfam" id="TIGR00214">
    <property type="entry name" value="lipB"/>
    <property type="match status" value="1"/>
</dbReference>
<organism evidence="12 13">
    <name type="scientific">Candidatus Thiomargarita nelsonii</name>
    <dbReference type="NCBI Taxonomy" id="1003181"/>
    <lineage>
        <taxon>Bacteria</taxon>
        <taxon>Pseudomonadati</taxon>
        <taxon>Pseudomonadota</taxon>
        <taxon>Gammaproteobacteria</taxon>
        <taxon>Thiotrichales</taxon>
        <taxon>Thiotrichaceae</taxon>
        <taxon>Thiomargarita</taxon>
    </lineage>
</organism>
<evidence type="ECO:0000313" key="12">
    <source>
        <dbReference type="EMBL" id="KHD09708.1"/>
    </source>
</evidence>
<dbReference type="FunFam" id="3.30.930.10:FF:000020">
    <property type="entry name" value="Octanoyltransferase"/>
    <property type="match status" value="1"/>
</dbReference>
<dbReference type="UniPathway" id="UPA00538">
    <property type="reaction ID" value="UER00592"/>
</dbReference>
<comment type="subcellular location">
    <subcellularLocation>
        <location evidence="6">Cytoplasm</location>
    </subcellularLocation>
</comment>
<evidence type="ECO:0000313" key="13">
    <source>
        <dbReference type="Proteomes" id="UP000030428"/>
    </source>
</evidence>
<dbReference type="GO" id="GO:0005737">
    <property type="term" value="C:cytoplasm"/>
    <property type="evidence" value="ECO:0007669"/>
    <property type="project" value="UniProtKB-SubCell"/>
</dbReference>
<comment type="pathway">
    <text evidence="1 6 7">Protein modification; protein lipoylation via endogenous pathway; protein N(6)-(lipoyl)lysine from octanoyl-[acyl-carrier-protein]: step 1/2.</text>
</comment>
<dbReference type="Gene3D" id="3.30.930.10">
    <property type="entry name" value="Bira Bifunctional Protein, Domain 2"/>
    <property type="match status" value="1"/>
</dbReference>
<evidence type="ECO:0000256" key="10">
    <source>
        <dbReference type="PIRSR" id="PIRSR016262-3"/>
    </source>
</evidence>
<dbReference type="SUPFAM" id="SSF55681">
    <property type="entry name" value="Class II aaRS and biotin synthetases"/>
    <property type="match status" value="1"/>
</dbReference>
<keyword evidence="2 6" id="KW-0963">Cytoplasm</keyword>
<comment type="catalytic activity">
    <reaction evidence="6 7">
        <text>octanoyl-[ACP] + L-lysyl-[protein] = N(6)-octanoyl-L-lysyl-[protein] + holo-[ACP] + H(+)</text>
        <dbReference type="Rhea" id="RHEA:17665"/>
        <dbReference type="Rhea" id="RHEA-COMP:9636"/>
        <dbReference type="Rhea" id="RHEA-COMP:9685"/>
        <dbReference type="Rhea" id="RHEA-COMP:9752"/>
        <dbReference type="Rhea" id="RHEA-COMP:9928"/>
        <dbReference type="ChEBI" id="CHEBI:15378"/>
        <dbReference type="ChEBI" id="CHEBI:29969"/>
        <dbReference type="ChEBI" id="CHEBI:64479"/>
        <dbReference type="ChEBI" id="CHEBI:78463"/>
        <dbReference type="ChEBI" id="CHEBI:78809"/>
        <dbReference type="EC" id="2.3.1.181"/>
    </reaction>
</comment>
<dbReference type="NCBIfam" id="NF010922">
    <property type="entry name" value="PRK14342.1"/>
    <property type="match status" value="1"/>
</dbReference>
<proteinExistence type="inferred from homology"/>
<dbReference type="PROSITE" id="PS01313">
    <property type="entry name" value="LIPB"/>
    <property type="match status" value="1"/>
</dbReference>
<dbReference type="GO" id="GO:0033819">
    <property type="term" value="F:lipoyl(octanoyl) transferase activity"/>
    <property type="evidence" value="ECO:0007669"/>
    <property type="project" value="UniProtKB-EC"/>
</dbReference>
<keyword evidence="13" id="KW-1185">Reference proteome</keyword>
<evidence type="ECO:0000256" key="6">
    <source>
        <dbReference type="HAMAP-Rule" id="MF_00013"/>
    </source>
</evidence>
<keyword evidence="12" id="KW-0436">Ligase</keyword>
<evidence type="ECO:0000256" key="5">
    <source>
        <dbReference type="ARBA" id="ARBA00024732"/>
    </source>
</evidence>
<dbReference type="PANTHER" id="PTHR10993">
    <property type="entry name" value="OCTANOYLTRANSFERASE"/>
    <property type="match status" value="1"/>
</dbReference>
<dbReference type="GO" id="GO:0009249">
    <property type="term" value="P:protein lipoylation"/>
    <property type="evidence" value="ECO:0007669"/>
    <property type="project" value="InterPro"/>
</dbReference>
<evidence type="ECO:0000256" key="8">
    <source>
        <dbReference type="PIRSR" id="PIRSR016262-1"/>
    </source>
</evidence>
<gene>
    <name evidence="6" type="primary">lipB</name>
    <name evidence="12" type="ORF">PN36_19830</name>
</gene>
<reference evidence="12 13" key="1">
    <citation type="journal article" date="2016" name="Front. Microbiol.">
        <title>Single-Cell (Meta-)Genomics of a Dimorphic Candidatus Thiomargarita nelsonii Reveals Genomic Plasticity.</title>
        <authorList>
            <person name="Flood B.E."/>
            <person name="Fliss P."/>
            <person name="Jones D.S."/>
            <person name="Dick G.J."/>
            <person name="Jain S."/>
            <person name="Kaster A.K."/>
            <person name="Winkel M."/>
            <person name="Mussmann M."/>
            <person name="Bailey J."/>
        </authorList>
    </citation>
    <scope>NUCLEOTIDE SEQUENCE [LARGE SCALE GENOMIC DNA]</scope>
    <source>
        <strain evidence="12">Hydrate Ridge</strain>
    </source>
</reference>
<evidence type="ECO:0000256" key="3">
    <source>
        <dbReference type="ARBA" id="ARBA00022679"/>
    </source>
</evidence>